<dbReference type="STRING" id="1165861.A0A0L0VBF0"/>
<proteinExistence type="predicted"/>
<dbReference type="OrthoDB" id="5876637at2759"/>
<accession>A0A0L0VBF0</accession>
<feature type="compositionally biased region" description="Polar residues" evidence="1">
    <location>
        <begin position="129"/>
        <end position="146"/>
    </location>
</feature>
<name>A0A0L0VBF0_9BASI</name>
<feature type="region of interest" description="Disordered" evidence="1">
    <location>
        <begin position="115"/>
        <end position="168"/>
    </location>
</feature>
<reference evidence="3" key="1">
    <citation type="submission" date="2014-03" db="EMBL/GenBank/DDBJ databases">
        <title>The Genome Sequence of Puccinia striiformis f. sp. tritici PST-78.</title>
        <authorList>
            <consortium name="The Broad Institute Genome Sequencing Platform"/>
            <person name="Cuomo C."/>
            <person name="Hulbert S."/>
            <person name="Chen X."/>
            <person name="Walker B."/>
            <person name="Young S.K."/>
            <person name="Zeng Q."/>
            <person name="Gargeya S."/>
            <person name="Fitzgerald M."/>
            <person name="Haas B."/>
            <person name="Abouelleil A."/>
            <person name="Alvarado L."/>
            <person name="Arachchi H.M."/>
            <person name="Berlin A.M."/>
            <person name="Chapman S.B."/>
            <person name="Goldberg J."/>
            <person name="Griggs A."/>
            <person name="Gujja S."/>
            <person name="Hansen M."/>
            <person name="Howarth C."/>
            <person name="Imamovic A."/>
            <person name="Larimer J."/>
            <person name="McCowan C."/>
            <person name="Montmayeur A."/>
            <person name="Murphy C."/>
            <person name="Neiman D."/>
            <person name="Pearson M."/>
            <person name="Priest M."/>
            <person name="Roberts A."/>
            <person name="Saif S."/>
            <person name="Shea T."/>
            <person name="Sisk P."/>
            <person name="Sykes S."/>
            <person name="Wortman J."/>
            <person name="Nusbaum C."/>
            <person name="Birren B."/>
        </authorList>
    </citation>
    <scope>NUCLEOTIDE SEQUENCE [LARGE SCALE GENOMIC DNA]</scope>
    <source>
        <strain evidence="3">race PST-78</strain>
    </source>
</reference>
<organism evidence="2 3">
    <name type="scientific">Puccinia striiformis f. sp. tritici PST-78</name>
    <dbReference type="NCBI Taxonomy" id="1165861"/>
    <lineage>
        <taxon>Eukaryota</taxon>
        <taxon>Fungi</taxon>
        <taxon>Dikarya</taxon>
        <taxon>Basidiomycota</taxon>
        <taxon>Pucciniomycotina</taxon>
        <taxon>Pucciniomycetes</taxon>
        <taxon>Pucciniales</taxon>
        <taxon>Pucciniaceae</taxon>
        <taxon>Puccinia</taxon>
    </lineage>
</organism>
<feature type="compositionally biased region" description="Low complexity" evidence="1">
    <location>
        <begin position="147"/>
        <end position="161"/>
    </location>
</feature>
<protein>
    <submittedName>
        <fullName evidence="2">Uncharacterized protein</fullName>
    </submittedName>
</protein>
<evidence type="ECO:0000313" key="2">
    <source>
        <dbReference type="EMBL" id="KNE96324.1"/>
    </source>
</evidence>
<feature type="compositionally biased region" description="Acidic residues" evidence="1">
    <location>
        <begin position="226"/>
        <end position="235"/>
    </location>
</feature>
<feature type="region of interest" description="Disordered" evidence="1">
    <location>
        <begin position="200"/>
        <end position="258"/>
    </location>
</feature>
<dbReference type="AlphaFoldDB" id="A0A0L0VBF0"/>
<evidence type="ECO:0000313" key="3">
    <source>
        <dbReference type="Proteomes" id="UP000054564"/>
    </source>
</evidence>
<dbReference type="EMBL" id="AJIL01000084">
    <property type="protein sequence ID" value="KNE96324.1"/>
    <property type="molecule type" value="Genomic_DNA"/>
</dbReference>
<evidence type="ECO:0000256" key="1">
    <source>
        <dbReference type="SAM" id="MobiDB-lite"/>
    </source>
</evidence>
<feature type="compositionally biased region" description="Polar residues" evidence="1">
    <location>
        <begin position="1"/>
        <end position="23"/>
    </location>
</feature>
<sequence>MRSDCAQENQDQPVQRTTRSARPTTKKYHQDPGFRTSLTMPHKRAKASIRKAESERKGFDLPPNQQANKKRKRKEKHNSSRVKTYEISEDIPKNMFMILNAEKIRADYKIRKAQNNDPLNASKSSSSSMQNQRSKLAPTTGSNNAVSTTTTQRRNQSTRSTKAQDELKILPGEGLGSFNRRVEATLRPKVTAVMKAAKNKLAPKKADTPGVASSSTPAEGPKAPEVEEDSIEEETPNLKAKPVKDFAPRPSKFPITDVAMEPPTLSLTKTMKKNLASSNRTPFPISSAQKRSLELEREKVINRYRQMKEERYAQQQQ</sequence>
<feature type="region of interest" description="Disordered" evidence="1">
    <location>
        <begin position="1"/>
        <end position="85"/>
    </location>
</feature>
<comment type="caution">
    <text evidence="2">The sequence shown here is derived from an EMBL/GenBank/DDBJ whole genome shotgun (WGS) entry which is preliminary data.</text>
</comment>
<gene>
    <name evidence="2" type="ORF">PSTG_10443</name>
</gene>
<feature type="compositionally biased region" description="Basic and acidic residues" evidence="1">
    <location>
        <begin position="50"/>
        <end position="59"/>
    </location>
</feature>
<keyword evidence="3" id="KW-1185">Reference proteome</keyword>
<feature type="compositionally biased region" description="Basic residues" evidence="1">
    <location>
        <begin position="68"/>
        <end position="80"/>
    </location>
</feature>
<dbReference type="Proteomes" id="UP000054564">
    <property type="component" value="Unassembled WGS sequence"/>
</dbReference>